<dbReference type="KEGG" id="crq:GCK72_019486"/>
<name>A0A6A5GE19_CAERE</name>
<keyword evidence="1" id="KW-1133">Transmembrane helix</keyword>
<keyword evidence="1" id="KW-0812">Transmembrane</keyword>
<dbReference type="Proteomes" id="UP000483820">
    <property type="component" value="Chromosome V"/>
</dbReference>
<dbReference type="AlphaFoldDB" id="A0A6A5GE19"/>
<feature type="transmembrane region" description="Helical" evidence="1">
    <location>
        <begin position="167"/>
        <end position="189"/>
    </location>
</feature>
<evidence type="ECO:0000313" key="2">
    <source>
        <dbReference type="EMBL" id="KAF1752931.1"/>
    </source>
</evidence>
<comment type="caution">
    <text evidence="2">The sequence shown here is derived from an EMBL/GenBank/DDBJ whole genome shotgun (WGS) entry which is preliminary data.</text>
</comment>
<feature type="transmembrane region" description="Helical" evidence="1">
    <location>
        <begin position="57"/>
        <end position="74"/>
    </location>
</feature>
<dbReference type="PANTHER" id="PTHR46418">
    <property type="entry name" value="SRBC-64-RELATED-RELATED"/>
    <property type="match status" value="1"/>
</dbReference>
<dbReference type="PANTHER" id="PTHR46418:SF1">
    <property type="entry name" value="G-PROTEIN COUPLED RECEPTORS FAMILY 1 PROFILE DOMAIN-CONTAINING PROTEIN-RELATED"/>
    <property type="match status" value="1"/>
</dbReference>
<dbReference type="EMBL" id="WUAV01000005">
    <property type="protein sequence ID" value="KAF1752931.1"/>
    <property type="molecule type" value="Genomic_DNA"/>
</dbReference>
<protein>
    <submittedName>
        <fullName evidence="2">Uncharacterized protein</fullName>
    </submittedName>
</protein>
<evidence type="ECO:0000256" key="1">
    <source>
        <dbReference type="SAM" id="Phobius"/>
    </source>
</evidence>
<organism evidence="2 3">
    <name type="scientific">Caenorhabditis remanei</name>
    <name type="common">Caenorhabditis vulgaris</name>
    <dbReference type="NCBI Taxonomy" id="31234"/>
    <lineage>
        <taxon>Eukaryota</taxon>
        <taxon>Metazoa</taxon>
        <taxon>Ecdysozoa</taxon>
        <taxon>Nematoda</taxon>
        <taxon>Chromadorea</taxon>
        <taxon>Rhabditida</taxon>
        <taxon>Rhabditina</taxon>
        <taxon>Rhabditomorpha</taxon>
        <taxon>Rhabditoidea</taxon>
        <taxon>Rhabditidae</taxon>
        <taxon>Peloderinae</taxon>
        <taxon>Caenorhabditis</taxon>
    </lineage>
</organism>
<proteinExistence type="predicted"/>
<dbReference type="CTD" id="9839442"/>
<feature type="transmembrane region" description="Helical" evidence="1">
    <location>
        <begin position="354"/>
        <end position="375"/>
    </location>
</feature>
<feature type="transmembrane region" description="Helical" evidence="1">
    <location>
        <begin position="256"/>
        <end position="274"/>
    </location>
</feature>
<sequence length="519" mass="59410">MDCLGNMCYLSYFLGYEMIVHGLIALLSLLLVIKLFIWNKCSDVAENKDLTRANRLALIDAFIIFSFDVAPVVIMSKFDTVHFEDVGPILAFTKMGGYALEGYLVIRALKLKNEPDANNGKSLSLVQVKPSGGTTTYLGYFLIRLVDPTIVIKNLAFYIAWPNFNLGTMRCWIVFFIGLDRVLATCAPISYHNNRSKIPTLAFFLFILSYTVFEYYILLVLCSFELDVPLDCTIFRCAVGTCYHDYWKWYQQATRISLLDSFIIFAFDFFPVFLTAQWPQYNTTTVGPLASVHLAYYLVRVVSPDLAVKNLAFYIAWPNYIFGSFRSWAVLFITTDRVLATCIPIFYHLHRSKVPFLAIPIFILAYVLFEQYVLFEICNFIIDIPIECSNFSCTVNKCYHDYWKWYEQVMHVCVGTLSIVLCFRLFVWNNCSHTTSNKVISRATRISLLDSFIIFAFDLLPIFLMANFPEINFRSVGPLSALCKSLGFVIESIITCRVLVGKNQEVVPASNSRTSRIVL</sequence>
<dbReference type="GeneID" id="9839442"/>
<feature type="transmembrane region" description="Helical" evidence="1">
    <location>
        <begin position="448"/>
        <end position="468"/>
    </location>
</feature>
<feature type="transmembrane region" description="Helical" evidence="1">
    <location>
        <begin position="137"/>
        <end position="161"/>
    </location>
</feature>
<feature type="transmembrane region" description="Helical" evidence="1">
    <location>
        <begin position="201"/>
        <end position="221"/>
    </location>
</feature>
<reference evidence="2 3" key="1">
    <citation type="submission" date="2019-12" db="EMBL/GenBank/DDBJ databases">
        <title>Chromosome-level assembly of the Caenorhabditis remanei genome.</title>
        <authorList>
            <person name="Teterina A.A."/>
            <person name="Willis J.H."/>
            <person name="Phillips P.C."/>
        </authorList>
    </citation>
    <scope>NUCLEOTIDE SEQUENCE [LARGE SCALE GENOMIC DNA]</scope>
    <source>
        <strain evidence="2 3">PX506</strain>
        <tissue evidence="2">Whole organism</tissue>
    </source>
</reference>
<gene>
    <name evidence="2" type="ORF">GCK72_019486</name>
</gene>
<dbReference type="Pfam" id="PF10316">
    <property type="entry name" value="7TM_GPCR_Srbc"/>
    <property type="match status" value="3"/>
</dbReference>
<feature type="transmembrane region" description="Helical" evidence="1">
    <location>
        <begin position="409"/>
        <end position="427"/>
    </location>
</feature>
<accession>A0A6A5GE19</accession>
<dbReference type="InterPro" id="IPR019420">
    <property type="entry name" value="7TM_GPCR_serpentine_rcpt_Srbc"/>
</dbReference>
<keyword evidence="1" id="KW-0472">Membrane</keyword>
<evidence type="ECO:0000313" key="3">
    <source>
        <dbReference type="Proteomes" id="UP000483820"/>
    </source>
</evidence>
<feature type="transmembrane region" description="Helical" evidence="1">
    <location>
        <begin position="19"/>
        <end position="37"/>
    </location>
</feature>
<dbReference type="RefSeq" id="XP_053581961.1">
    <property type="nucleotide sequence ID" value="XM_053733048.1"/>
</dbReference>
<feature type="transmembrane region" description="Helical" evidence="1">
    <location>
        <begin position="311"/>
        <end position="333"/>
    </location>
</feature>